<accession>A0A3B0X4E4</accession>
<feature type="domain" description="EamA" evidence="6">
    <location>
        <begin position="148"/>
        <end position="278"/>
    </location>
</feature>
<feature type="transmembrane region" description="Helical" evidence="5">
    <location>
        <begin position="121"/>
        <end position="139"/>
    </location>
</feature>
<feature type="transmembrane region" description="Helical" evidence="5">
    <location>
        <begin position="41"/>
        <end position="58"/>
    </location>
</feature>
<evidence type="ECO:0000256" key="5">
    <source>
        <dbReference type="SAM" id="Phobius"/>
    </source>
</evidence>
<sequence length="293" mass="31497">MNPHLTKTAVFTGISLIAFAANSVLCRFALGEKTIDASSFTTIRLFSGAMVLLIIVSLKKNKNNSISKGSWFASLMLFIYAITFSFAYTSLDTGTGALILYGAIQITMILLSLFSGTRLQITEWVGMAISFAGFVYLILPGVTSPSLSGFLLMSIAGMAWGIYTLIGRSSKNSLMDTTYNFLRTIPLVIILAIMSFNFSHYSFEGILLAVLSGGIASGIGYTIWYIALGGLSTIQAAVFQLLVPILAVLGGVIFISEVITSRLISSSTMILGGILIVVLGKYYFSQLRSNKNA</sequence>
<dbReference type="GO" id="GO:0016020">
    <property type="term" value="C:membrane"/>
    <property type="evidence" value="ECO:0007669"/>
    <property type="project" value="UniProtKB-SubCell"/>
</dbReference>
<dbReference type="PANTHER" id="PTHR32322:SF9">
    <property type="entry name" value="AMINO-ACID METABOLITE EFFLUX PUMP-RELATED"/>
    <property type="match status" value="1"/>
</dbReference>
<feature type="transmembrane region" description="Helical" evidence="5">
    <location>
        <begin position="94"/>
        <end position="114"/>
    </location>
</feature>
<proteinExistence type="predicted"/>
<keyword evidence="2 5" id="KW-0812">Transmembrane</keyword>
<evidence type="ECO:0000256" key="2">
    <source>
        <dbReference type="ARBA" id="ARBA00022692"/>
    </source>
</evidence>
<dbReference type="Pfam" id="PF00892">
    <property type="entry name" value="EamA"/>
    <property type="match status" value="2"/>
</dbReference>
<evidence type="ECO:0000256" key="3">
    <source>
        <dbReference type="ARBA" id="ARBA00022989"/>
    </source>
</evidence>
<dbReference type="InterPro" id="IPR050638">
    <property type="entry name" value="AA-Vitamin_Transporters"/>
</dbReference>
<feature type="transmembrane region" description="Helical" evidence="5">
    <location>
        <begin position="178"/>
        <end position="199"/>
    </location>
</feature>
<evidence type="ECO:0000313" key="7">
    <source>
        <dbReference type="EMBL" id="VAW59283.1"/>
    </source>
</evidence>
<gene>
    <name evidence="7" type="ORF">MNBD_GAMMA08-303</name>
</gene>
<protein>
    <submittedName>
        <fullName evidence="7">Permease of the drug/metabolite transporter (DMT) superfamily</fullName>
    </submittedName>
</protein>
<dbReference type="SUPFAM" id="SSF103481">
    <property type="entry name" value="Multidrug resistance efflux transporter EmrE"/>
    <property type="match status" value="2"/>
</dbReference>
<feature type="transmembrane region" description="Helical" evidence="5">
    <location>
        <begin position="205"/>
        <end position="226"/>
    </location>
</feature>
<organism evidence="7">
    <name type="scientific">hydrothermal vent metagenome</name>
    <dbReference type="NCBI Taxonomy" id="652676"/>
    <lineage>
        <taxon>unclassified sequences</taxon>
        <taxon>metagenomes</taxon>
        <taxon>ecological metagenomes</taxon>
    </lineage>
</organism>
<dbReference type="AlphaFoldDB" id="A0A3B0X4E4"/>
<dbReference type="EMBL" id="UOFH01000069">
    <property type="protein sequence ID" value="VAW59283.1"/>
    <property type="molecule type" value="Genomic_DNA"/>
</dbReference>
<feature type="transmembrane region" description="Helical" evidence="5">
    <location>
        <begin position="262"/>
        <end position="284"/>
    </location>
</feature>
<feature type="domain" description="EamA" evidence="6">
    <location>
        <begin position="14"/>
        <end position="137"/>
    </location>
</feature>
<keyword evidence="3 5" id="KW-1133">Transmembrane helix</keyword>
<evidence type="ECO:0000259" key="6">
    <source>
        <dbReference type="Pfam" id="PF00892"/>
    </source>
</evidence>
<comment type="subcellular location">
    <subcellularLocation>
        <location evidence="1">Membrane</location>
        <topology evidence="1">Multi-pass membrane protein</topology>
    </subcellularLocation>
</comment>
<feature type="transmembrane region" description="Helical" evidence="5">
    <location>
        <begin position="238"/>
        <end position="256"/>
    </location>
</feature>
<dbReference type="PANTHER" id="PTHR32322">
    <property type="entry name" value="INNER MEMBRANE TRANSPORTER"/>
    <property type="match status" value="1"/>
</dbReference>
<feature type="transmembrane region" description="Helical" evidence="5">
    <location>
        <begin position="70"/>
        <end position="88"/>
    </location>
</feature>
<reference evidence="7" key="1">
    <citation type="submission" date="2018-06" db="EMBL/GenBank/DDBJ databases">
        <authorList>
            <person name="Zhirakovskaya E."/>
        </authorList>
    </citation>
    <scope>NUCLEOTIDE SEQUENCE</scope>
</reference>
<keyword evidence="4 5" id="KW-0472">Membrane</keyword>
<dbReference type="InterPro" id="IPR037185">
    <property type="entry name" value="EmrE-like"/>
</dbReference>
<dbReference type="InterPro" id="IPR000620">
    <property type="entry name" value="EamA_dom"/>
</dbReference>
<evidence type="ECO:0000256" key="1">
    <source>
        <dbReference type="ARBA" id="ARBA00004141"/>
    </source>
</evidence>
<name>A0A3B0X4E4_9ZZZZ</name>
<evidence type="ECO:0000256" key="4">
    <source>
        <dbReference type="ARBA" id="ARBA00023136"/>
    </source>
</evidence>
<feature type="transmembrane region" description="Helical" evidence="5">
    <location>
        <begin position="145"/>
        <end position="166"/>
    </location>
</feature>